<organism evidence="2 3">
    <name type="scientific">Chryseobacterium metallicongregator</name>
    <dbReference type="NCBI Taxonomy" id="3073042"/>
    <lineage>
        <taxon>Bacteria</taxon>
        <taxon>Pseudomonadati</taxon>
        <taxon>Bacteroidota</taxon>
        <taxon>Flavobacteriia</taxon>
        <taxon>Flavobacteriales</taxon>
        <taxon>Weeksellaceae</taxon>
        <taxon>Chryseobacterium group</taxon>
        <taxon>Chryseobacterium</taxon>
    </lineage>
</organism>
<keyword evidence="1" id="KW-0472">Membrane</keyword>
<proteinExistence type="predicted"/>
<reference evidence="2 3" key="1">
    <citation type="submission" date="2023-08" db="EMBL/GenBank/DDBJ databases">
        <authorList>
            <person name="Maltman C."/>
        </authorList>
    </citation>
    <scope>NUCLEOTIDE SEQUENCE [LARGE SCALE GENOMIC DNA]</scope>
    <source>
        <strain evidence="2 3">ES2</strain>
    </source>
</reference>
<protein>
    <submittedName>
        <fullName evidence="2">Uncharacterized protein</fullName>
    </submittedName>
</protein>
<keyword evidence="1" id="KW-1133">Transmembrane helix</keyword>
<evidence type="ECO:0000256" key="1">
    <source>
        <dbReference type="SAM" id="Phobius"/>
    </source>
</evidence>
<dbReference type="Proteomes" id="UP001260959">
    <property type="component" value="Unassembled WGS sequence"/>
</dbReference>
<keyword evidence="3" id="KW-1185">Reference proteome</keyword>
<evidence type="ECO:0000313" key="3">
    <source>
        <dbReference type="Proteomes" id="UP001260959"/>
    </source>
</evidence>
<gene>
    <name evidence="2" type="ORF">REB14_02065</name>
</gene>
<dbReference type="EMBL" id="JAVIXS010000001">
    <property type="protein sequence ID" value="MDR4950965.1"/>
    <property type="molecule type" value="Genomic_DNA"/>
</dbReference>
<feature type="transmembrane region" description="Helical" evidence="1">
    <location>
        <begin position="37"/>
        <end position="55"/>
    </location>
</feature>
<feature type="transmembrane region" description="Helical" evidence="1">
    <location>
        <begin position="12"/>
        <end position="31"/>
    </location>
</feature>
<comment type="caution">
    <text evidence="2">The sequence shown here is derived from an EMBL/GenBank/DDBJ whole genome shotgun (WGS) entry which is preliminary data.</text>
</comment>
<dbReference type="RefSeq" id="WP_079242046.1">
    <property type="nucleotide sequence ID" value="NZ_JAVIXS010000001.1"/>
</dbReference>
<evidence type="ECO:0000313" key="2">
    <source>
        <dbReference type="EMBL" id="MDR4950965.1"/>
    </source>
</evidence>
<keyword evidence="1" id="KW-0812">Transmembrane</keyword>
<sequence length="156" mass="18065">MKINNKKKVSNYMTFQLVISTLLFLIIISLGYFGYHLFSGIFFLTALLVLIYAALKNRFIFEYENSGQVVSIKNYQWLSGGKKMPVFEMPQTKIIRIEIKERIFRKYLIILFSNSSGKILKKSIDITFCNQSQINQLLGDITRSLTAKTQELTSKI</sequence>
<accession>A0ABU1E020</accession>
<name>A0ABU1E020_9FLAO</name>